<name>A0A816VFP0_BRANA</name>
<reference evidence="1" key="1">
    <citation type="submission" date="2021-01" db="EMBL/GenBank/DDBJ databases">
        <authorList>
            <consortium name="Genoscope - CEA"/>
            <person name="William W."/>
        </authorList>
    </citation>
    <scope>NUCLEOTIDE SEQUENCE</scope>
</reference>
<dbReference type="AlphaFoldDB" id="A0A816VFP0"/>
<proteinExistence type="predicted"/>
<protein>
    <submittedName>
        <fullName evidence="1">(rape) hypothetical protein</fullName>
    </submittedName>
</protein>
<evidence type="ECO:0000313" key="1">
    <source>
        <dbReference type="EMBL" id="CAF2122352.1"/>
    </source>
</evidence>
<dbReference type="Proteomes" id="UP001295469">
    <property type="component" value="Chromosome A03"/>
</dbReference>
<accession>A0A816VFP0</accession>
<gene>
    <name evidence="1" type="ORF">DARMORV10_A03P17500.1</name>
</gene>
<sequence length="55" mass="6293">MARFVITHAESPHRISSIQLLPTRKNKLIGSSELFTDSENPFFFTKKKECSIVVL</sequence>
<organism evidence="1">
    <name type="scientific">Brassica napus</name>
    <name type="common">Rape</name>
    <dbReference type="NCBI Taxonomy" id="3708"/>
    <lineage>
        <taxon>Eukaryota</taxon>
        <taxon>Viridiplantae</taxon>
        <taxon>Streptophyta</taxon>
        <taxon>Embryophyta</taxon>
        <taxon>Tracheophyta</taxon>
        <taxon>Spermatophyta</taxon>
        <taxon>Magnoliopsida</taxon>
        <taxon>eudicotyledons</taxon>
        <taxon>Gunneridae</taxon>
        <taxon>Pentapetalae</taxon>
        <taxon>rosids</taxon>
        <taxon>malvids</taxon>
        <taxon>Brassicales</taxon>
        <taxon>Brassicaceae</taxon>
        <taxon>Brassiceae</taxon>
        <taxon>Brassica</taxon>
    </lineage>
</organism>
<dbReference type="EMBL" id="HG994357">
    <property type="protein sequence ID" value="CAF2122352.1"/>
    <property type="molecule type" value="Genomic_DNA"/>
</dbReference>